<gene>
    <name evidence="2" type="ORF">LJD61_14535</name>
</gene>
<keyword evidence="1" id="KW-0472">Membrane</keyword>
<organism evidence="2 3">
    <name type="scientific">Lutispora saccharofermentans</name>
    <dbReference type="NCBI Taxonomy" id="3024236"/>
    <lineage>
        <taxon>Bacteria</taxon>
        <taxon>Bacillati</taxon>
        <taxon>Bacillota</taxon>
        <taxon>Clostridia</taxon>
        <taxon>Lutisporales</taxon>
        <taxon>Lutisporaceae</taxon>
        <taxon>Lutispora</taxon>
    </lineage>
</organism>
<dbReference type="Pfam" id="PF12841">
    <property type="entry name" value="YvrJ"/>
    <property type="match status" value="1"/>
</dbReference>
<dbReference type="Proteomes" id="UP001651880">
    <property type="component" value="Unassembled WGS sequence"/>
</dbReference>
<dbReference type="RefSeq" id="WP_255228278.1">
    <property type="nucleotide sequence ID" value="NZ_JAJEKE010000014.1"/>
</dbReference>
<name>A0ABT1NHK8_9FIRM</name>
<reference evidence="2 3" key="1">
    <citation type="submission" date="2021-10" db="EMBL/GenBank/DDBJ databases">
        <title>Lutispora strain m25 sp. nov., a thermophilic, non-spore-forming bacterium isolated from a lab-scale methanogenic bioreactor digesting anaerobic sludge.</title>
        <authorList>
            <person name="El Houari A."/>
            <person name="Mcdonald J."/>
        </authorList>
    </citation>
    <scope>NUCLEOTIDE SEQUENCE [LARGE SCALE GENOMIC DNA]</scope>
    <source>
        <strain evidence="3">m25</strain>
    </source>
</reference>
<keyword evidence="3" id="KW-1185">Reference proteome</keyword>
<evidence type="ECO:0000313" key="2">
    <source>
        <dbReference type="EMBL" id="MCQ1530757.1"/>
    </source>
</evidence>
<keyword evidence="1" id="KW-1133">Transmembrane helix</keyword>
<protein>
    <submittedName>
        <fullName evidence="2">YvrJ family protein</fullName>
    </submittedName>
</protein>
<dbReference type="EMBL" id="JAJEKE010000014">
    <property type="protein sequence ID" value="MCQ1530757.1"/>
    <property type="molecule type" value="Genomic_DNA"/>
</dbReference>
<proteinExistence type="predicted"/>
<keyword evidence="1" id="KW-0812">Transmembrane</keyword>
<dbReference type="InterPro" id="IPR024419">
    <property type="entry name" value="YvrJ"/>
</dbReference>
<evidence type="ECO:0000313" key="3">
    <source>
        <dbReference type="Proteomes" id="UP001651880"/>
    </source>
</evidence>
<feature type="transmembrane region" description="Helical" evidence="1">
    <location>
        <begin position="6"/>
        <end position="25"/>
    </location>
</feature>
<accession>A0ABT1NHK8</accession>
<comment type="caution">
    <text evidence="2">The sequence shown here is derived from an EMBL/GenBank/DDBJ whole genome shotgun (WGS) entry which is preliminary data.</text>
</comment>
<sequence>MEELISLISNVGFPIAVTAFLLIRIEKQLDQINRMLINMVELLSKND</sequence>
<evidence type="ECO:0000256" key="1">
    <source>
        <dbReference type="SAM" id="Phobius"/>
    </source>
</evidence>